<feature type="region of interest" description="Disordered" evidence="2">
    <location>
        <begin position="122"/>
        <end position="145"/>
    </location>
</feature>
<dbReference type="EMBL" id="ML977354">
    <property type="protein sequence ID" value="KAF2107472.1"/>
    <property type="molecule type" value="Genomic_DNA"/>
</dbReference>
<dbReference type="AlphaFoldDB" id="A0A6A5YJW8"/>
<dbReference type="Proteomes" id="UP000799770">
    <property type="component" value="Unassembled WGS sequence"/>
</dbReference>
<evidence type="ECO:0000256" key="1">
    <source>
        <dbReference type="SAM" id="Coils"/>
    </source>
</evidence>
<reference evidence="3" key="1">
    <citation type="journal article" date="2020" name="Stud. Mycol.">
        <title>101 Dothideomycetes genomes: a test case for predicting lifestyles and emergence of pathogens.</title>
        <authorList>
            <person name="Haridas S."/>
            <person name="Albert R."/>
            <person name="Binder M."/>
            <person name="Bloem J."/>
            <person name="Labutti K."/>
            <person name="Salamov A."/>
            <person name="Andreopoulos B."/>
            <person name="Baker S."/>
            <person name="Barry K."/>
            <person name="Bills G."/>
            <person name="Bluhm B."/>
            <person name="Cannon C."/>
            <person name="Castanera R."/>
            <person name="Culley D."/>
            <person name="Daum C."/>
            <person name="Ezra D."/>
            <person name="Gonzalez J."/>
            <person name="Henrissat B."/>
            <person name="Kuo A."/>
            <person name="Liang C."/>
            <person name="Lipzen A."/>
            <person name="Lutzoni F."/>
            <person name="Magnuson J."/>
            <person name="Mondo S."/>
            <person name="Nolan M."/>
            <person name="Ohm R."/>
            <person name="Pangilinan J."/>
            <person name="Park H.-J."/>
            <person name="Ramirez L."/>
            <person name="Alfaro M."/>
            <person name="Sun H."/>
            <person name="Tritt A."/>
            <person name="Yoshinaga Y."/>
            <person name="Zwiers L.-H."/>
            <person name="Turgeon B."/>
            <person name="Goodwin S."/>
            <person name="Spatafora J."/>
            <person name="Crous P."/>
            <person name="Grigoriev I."/>
        </authorList>
    </citation>
    <scope>NUCLEOTIDE SEQUENCE</scope>
    <source>
        <strain evidence="3">CBS 627.86</strain>
    </source>
</reference>
<name>A0A6A5YJW8_9PLEO</name>
<feature type="coiled-coil region" evidence="1">
    <location>
        <begin position="151"/>
        <end position="185"/>
    </location>
</feature>
<evidence type="ECO:0000313" key="3">
    <source>
        <dbReference type="EMBL" id="KAF2107472.1"/>
    </source>
</evidence>
<feature type="coiled-coil region" evidence="1">
    <location>
        <begin position="15"/>
        <end position="119"/>
    </location>
</feature>
<organism evidence="3 4">
    <name type="scientific">Lophiotrema nucula</name>
    <dbReference type="NCBI Taxonomy" id="690887"/>
    <lineage>
        <taxon>Eukaryota</taxon>
        <taxon>Fungi</taxon>
        <taxon>Dikarya</taxon>
        <taxon>Ascomycota</taxon>
        <taxon>Pezizomycotina</taxon>
        <taxon>Dothideomycetes</taxon>
        <taxon>Pleosporomycetidae</taxon>
        <taxon>Pleosporales</taxon>
        <taxon>Lophiotremataceae</taxon>
        <taxon>Lophiotrema</taxon>
    </lineage>
</organism>
<accession>A0A6A5YJW8</accession>
<sequence length="263" mass="29910">MDQHNRQSDGSTPKVDDLLAKIKASDASMKQLKTRNTELLREIGELKHAKKELEGVQKRNSKLENENRTLQAKLSANATVKITKNSYPGWEMERFGTELESHRNDNADLNDENRMLQANGSAKPTTTITEDPFPTRDPLSGRESAQGMTELETLKKLNTDLENEIRSLRADLQRANDEIGRLGAAIMIAITKINISLTNWDVCLYHNDVATRHDFVGASQDLVKIPSGDKLRKFFRKQDVYRIKRFEEYQKEKGVDFGTVGNY</sequence>
<keyword evidence="1" id="KW-0175">Coiled coil</keyword>
<evidence type="ECO:0000313" key="4">
    <source>
        <dbReference type="Proteomes" id="UP000799770"/>
    </source>
</evidence>
<proteinExistence type="predicted"/>
<protein>
    <submittedName>
        <fullName evidence="3">Uncharacterized protein</fullName>
    </submittedName>
</protein>
<evidence type="ECO:0000256" key="2">
    <source>
        <dbReference type="SAM" id="MobiDB-lite"/>
    </source>
</evidence>
<keyword evidence="4" id="KW-1185">Reference proteome</keyword>
<gene>
    <name evidence="3" type="ORF">BDV96DRAFT_606567</name>
</gene>